<feature type="transmembrane region" description="Helical" evidence="1">
    <location>
        <begin position="27"/>
        <end position="45"/>
    </location>
</feature>
<name>A0A8E1V1Y1_LENKE</name>
<feature type="domain" description="SGNH hydrolase-type esterase" evidence="2">
    <location>
        <begin position="165"/>
        <end position="362"/>
    </location>
</feature>
<sequence>MIQIVLGLYVQYFVLGRKSMFKFFNKYVAYGAVFLASFAITSFAFNIESQPASRTTANTSKVQVSYTTQVLPHAYALKKDAKIYTDVHLTKSISPKHYLKTTWYRTEEVDLTLDGKTRKVFKVTNTDQTHSFFVLESQLMGIDSKSYNVKLKVAKNHFLGQKIGVLGDSIPAGWDGFHFYSHSSYPDWVGKYLGTGTTTIDLACPSGRIVGKRWAYLGKEHLPQDLPAVVAARKSQIKKMNIIFIHIGTNDYTNGSGSGSLTNVIRHLRTSLKAVQAITPHAQIYGILPISRYDANGENRQSMRDMYGYTYGQLRHEEQKLYRARGIKVINFQQIAPNIITDQNKNRTLQDHEIHPTAETAQKLGYALAKKIAD</sequence>
<reference evidence="3 4" key="1">
    <citation type="journal article" date="2015" name="Genome Announc.">
        <title>Expanding the biotechnology potential of lactobacilli through comparative genomics of 213 strains and associated genera.</title>
        <authorList>
            <person name="Sun Z."/>
            <person name="Harris H.M."/>
            <person name="McCann A."/>
            <person name="Guo C."/>
            <person name="Argimon S."/>
            <person name="Zhang W."/>
            <person name="Yang X."/>
            <person name="Jeffery I.B."/>
            <person name="Cooney J.C."/>
            <person name="Kagawa T.F."/>
            <person name="Liu W."/>
            <person name="Song Y."/>
            <person name="Salvetti E."/>
            <person name="Wrobel A."/>
            <person name="Rasinkangas P."/>
            <person name="Parkhill J."/>
            <person name="Rea M.C."/>
            <person name="O'Sullivan O."/>
            <person name="Ritari J."/>
            <person name="Douillard F.P."/>
            <person name="Paul Ross R."/>
            <person name="Yang R."/>
            <person name="Briner A.E."/>
            <person name="Felis G.E."/>
            <person name="de Vos W.M."/>
            <person name="Barrangou R."/>
            <person name="Klaenhammer T.R."/>
            <person name="Caufield P.W."/>
            <person name="Cui Y."/>
            <person name="Zhang H."/>
            <person name="O'Toole P.W."/>
        </authorList>
    </citation>
    <scope>NUCLEOTIDE SEQUENCE [LARGE SCALE GENOMIC DNA]</scope>
    <source>
        <strain evidence="3 4">DSM 20587</strain>
    </source>
</reference>
<evidence type="ECO:0000313" key="3">
    <source>
        <dbReference type="EMBL" id="KRM52409.1"/>
    </source>
</evidence>
<dbReference type="InterPro" id="IPR013830">
    <property type="entry name" value="SGNH_hydro"/>
</dbReference>
<organism evidence="3 4">
    <name type="scientific">Lentilactobacillus kefiri DSM 20587 = JCM 5818</name>
    <dbReference type="NCBI Taxonomy" id="1423764"/>
    <lineage>
        <taxon>Bacteria</taxon>
        <taxon>Bacillati</taxon>
        <taxon>Bacillota</taxon>
        <taxon>Bacilli</taxon>
        <taxon>Lactobacillales</taxon>
        <taxon>Lactobacillaceae</taxon>
        <taxon>Lentilactobacillus</taxon>
    </lineage>
</organism>
<keyword evidence="1" id="KW-0812">Transmembrane</keyword>
<dbReference type="Proteomes" id="UP000051164">
    <property type="component" value="Unassembled WGS sequence"/>
</dbReference>
<dbReference type="AlphaFoldDB" id="A0A8E1V1Y1"/>
<keyword evidence="1" id="KW-0472">Membrane</keyword>
<gene>
    <name evidence="3" type="ORF">FC95_GL001307</name>
</gene>
<keyword evidence="1" id="KW-1133">Transmembrane helix</keyword>
<dbReference type="EMBL" id="AYYV01000041">
    <property type="protein sequence ID" value="KRM52409.1"/>
    <property type="molecule type" value="Genomic_DNA"/>
</dbReference>
<dbReference type="InterPro" id="IPR036514">
    <property type="entry name" value="SGNH_hydro_sf"/>
</dbReference>
<evidence type="ECO:0000259" key="2">
    <source>
        <dbReference type="Pfam" id="PF13472"/>
    </source>
</evidence>
<dbReference type="CDD" id="cd00229">
    <property type="entry name" value="SGNH_hydrolase"/>
    <property type="match status" value="1"/>
</dbReference>
<comment type="caution">
    <text evidence="3">The sequence shown here is derived from an EMBL/GenBank/DDBJ whole genome shotgun (WGS) entry which is preliminary data.</text>
</comment>
<protein>
    <submittedName>
        <fullName evidence="3">G-D-S-L family lipolytic protein</fullName>
    </submittedName>
</protein>
<evidence type="ECO:0000313" key="4">
    <source>
        <dbReference type="Proteomes" id="UP000051164"/>
    </source>
</evidence>
<dbReference type="Gene3D" id="3.40.50.1110">
    <property type="entry name" value="SGNH hydrolase"/>
    <property type="match status" value="1"/>
</dbReference>
<dbReference type="SUPFAM" id="SSF52266">
    <property type="entry name" value="SGNH hydrolase"/>
    <property type="match status" value="1"/>
</dbReference>
<proteinExistence type="predicted"/>
<dbReference type="Pfam" id="PF13472">
    <property type="entry name" value="Lipase_GDSL_2"/>
    <property type="match status" value="1"/>
</dbReference>
<accession>A0A8E1V1Y1</accession>
<evidence type="ECO:0000256" key="1">
    <source>
        <dbReference type="SAM" id="Phobius"/>
    </source>
</evidence>